<gene>
    <name evidence="1" type="ORF">HMPREF9418_1731</name>
</gene>
<dbReference type="Pfam" id="PF06901">
    <property type="entry name" value="FrpC"/>
    <property type="match status" value="1"/>
</dbReference>
<name>A0AA36UIP1_9NEIS</name>
<dbReference type="InterPro" id="IPR010692">
    <property type="entry name" value="FrpC"/>
</dbReference>
<sequence length="295" mass="34233">MRIWYFYRNQKLIMDCISAGLINQKSVTGRVKVECGKDRVLKKLSALIAVLGSFALAACYPSSENKEEVEMDNQIPITGFERNIKIDLDGTLLSVPYGYLAGSSRNSATRWMSDEEKIYKGGRLDIYVHAKRKGDSWILEPFNRENKDKFVKALKDDLPMIDTISIQKNSECLLDPKYVTKMMFRYGSKEITSYSKDYKAYERFNEEPFYHEFNYIRDDENPVRIQVRDDGRKNGKKLNEPHFSIAVDSCINGLSVDYYPSISAHEYGNFSKQPSQQELIEYHLKIEKLIKSFIK</sequence>
<accession>A0AA36UIP1</accession>
<protein>
    <submittedName>
        <fullName evidence="1">FrpC operon protein</fullName>
    </submittedName>
</protein>
<organism evidence="1 2">
    <name type="scientific">Neisseria macacae ATCC 33926</name>
    <dbReference type="NCBI Taxonomy" id="997348"/>
    <lineage>
        <taxon>Bacteria</taxon>
        <taxon>Pseudomonadati</taxon>
        <taxon>Pseudomonadota</taxon>
        <taxon>Betaproteobacteria</taxon>
        <taxon>Neisseriales</taxon>
        <taxon>Neisseriaceae</taxon>
        <taxon>Neisseria</taxon>
    </lineage>
</organism>
<evidence type="ECO:0000313" key="1">
    <source>
        <dbReference type="EMBL" id="EGQ76635.1"/>
    </source>
</evidence>
<dbReference type="EMBL" id="AFQE01000083">
    <property type="protein sequence ID" value="EGQ76635.1"/>
    <property type="molecule type" value="Genomic_DNA"/>
</dbReference>
<proteinExistence type="predicted"/>
<reference evidence="1 2" key="1">
    <citation type="submission" date="2011-05" db="EMBL/GenBank/DDBJ databases">
        <authorList>
            <person name="Muzny D."/>
            <person name="Qin X."/>
            <person name="Deng J."/>
            <person name="Jiang H."/>
            <person name="Liu Y."/>
            <person name="Qu J."/>
            <person name="Song X.-Z."/>
            <person name="Zhang L."/>
            <person name="Thornton R."/>
            <person name="Coyle M."/>
            <person name="Francisco L."/>
            <person name="Jackson L."/>
            <person name="Javaid M."/>
            <person name="Korchina V."/>
            <person name="Kovar C."/>
            <person name="Mata R."/>
            <person name="Mathew T."/>
            <person name="Ngo R."/>
            <person name="Nguyen L."/>
            <person name="Nguyen N."/>
            <person name="Okwuonu G."/>
            <person name="Ongeri F."/>
            <person name="Pham C."/>
            <person name="Simmons D."/>
            <person name="Wilczek-Boney K."/>
            <person name="Hale W."/>
            <person name="Jakkamsetti A."/>
            <person name="Pham P."/>
            <person name="Ruth R."/>
            <person name="San Lucas F."/>
            <person name="Warren J."/>
            <person name="Zhang J."/>
            <person name="Zhao Z."/>
            <person name="Zhou C."/>
            <person name="Zhu D."/>
            <person name="Lee S."/>
            <person name="Bess C."/>
            <person name="Blankenburg K."/>
            <person name="Forbes L."/>
            <person name="Fu Q."/>
            <person name="Gubbala S."/>
            <person name="Hirani K."/>
            <person name="Jayaseelan J.C."/>
            <person name="Lara F."/>
            <person name="Munidasa M."/>
            <person name="Palculict T."/>
            <person name="Patil S."/>
            <person name="Pu L.-L."/>
            <person name="Saada N."/>
            <person name="Tang L."/>
            <person name="Weissenberger G."/>
            <person name="Zhu Y."/>
            <person name="Hemphill L."/>
            <person name="Shang Y."/>
            <person name="Youmans B."/>
            <person name="Ayvaz T."/>
            <person name="Ross M."/>
            <person name="Santibanez J."/>
            <person name="Aqrawi P."/>
            <person name="Gross S."/>
            <person name="Joshi V."/>
            <person name="Fowler G."/>
            <person name="Nazareth L."/>
            <person name="Reid J."/>
            <person name="Worley K."/>
            <person name="Petrosino J."/>
            <person name="Highlander S."/>
            <person name="Gibbs R."/>
        </authorList>
    </citation>
    <scope>NUCLEOTIDE SEQUENCE [LARGE SCALE GENOMIC DNA]</scope>
    <source>
        <strain evidence="1 2">ATCC 33926</strain>
    </source>
</reference>
<evidence type="ECO:0000313" key="2">
    <source>
        <dbReference type="Proteomes" id="UP000004982"/>
    </source>
</evidence>
<dbReference type="Proteomes" id="UP000004982">
    <property type="component" value="Unassembled WGS sequence"/>
</dbReference>
<dbReference type="AlphaFoldDB" id="A0AA36UIP1"/>
<comment type="caution">
    <text evidence="1">The sequence shown here is derived from an EMBL/GenBank/DDBJ whole genome shotgun (WGS) entry which is preliminary data.</text>
</comment>